<sequence>MEENKRAAGRLNEIRQRRIRNRRMIVGISFVVFAFCIVMGMQMVQKNSSLKKLKEQESKLAQQYQQELQISENLKDKEQYVHTDEYLEEMARKLGLLYPDEVIFKPED</sequence>
<dbReference type="RefSeq" id="WP_117970556.1">
    <property type="nucleotide sequence ID" value="NZ_CAUBDO010000022.1"/>
</dbReference>
<keyword evidence="1" id="KW-0175">Coiled coil</keyword>
<organism evidence="3 4">
    <name type="scientific">Eubacterium ventriosum</name>
    <dbReference type="NCBI Taxonomy" id="39496"/>
    <lineage>
        <taxon>Bacteria</taxon>
        <taxon>Bacillati</taxon>
        <taxon>Bacillota</taxon>
        <taxon>Clostridia</taxon>
        <taxon>Eubacteriales</taxon>
        <taxon>Eubacteriaceae</taxon>
        <taxon>Eubacterium</taxon>
    </lineage>
</organism>
<reference evidence="3 4" key="1">
    <citation type="submission" date="2018-08" db="EMBL/GenBank/DDBJ databases">
        <title>A genome reference for cultivated species of the human gut microbiota.</title>
        <authorList>
            <person name="Zou Y."/>
            <person name="Xue W."/>
            <person name="Luo G."/>
        </authorList>
    </citation>
    <scope>NUCLEOTIDE SEQUENCE [LARGE SCALE GENOMIC DNA]</scope>
    <source>
        <strain evidence="3 4">AM44-11BH</strain>
    </source>
</reference>
<evidence type="ECO:0000256" key="2">
    <source>
        <dbReference type="SAM" id="Phobius"/>
    </source>
</evidence>
<name>A0A413R7V4_9FIRM</name>
<evidence type="ECO:0000313" key="3">
    <source>
        <dbReference type="EMBL" id="RHA18259.1"/>
    </source>
</evidence>
<dbReference type="Pfam" id="PF04977">
    <property type="entry name" value="DivIC"/>
    <property type="match status" value="1"/>
</dbReference>
<dbReference type="AlphaFoldDB" id="A0A413R7V4"/>
<evidence type="ECO:0008006" key="5">
    <source>
        <dbReference type="Google" id="ProtNLM"/>
    </source>
</evidence>
<accession>A0A413R7V4</accession>
<feature type="transmembrane region" description="Helical" evidence="2">
    <location>
        <begin position="24"/>
        <end position="44"/>
    </location>
</feature>
<proteinExistence type="predicted"/>
<keyword evidence="2" id="KW-0812">Transmembrane</keyword>
<keyword evidence="2" id="KW-0472">Membrane</keyword>
<keyword evidence="2" id="KW-1133">Transmembrane helix</keyword>
<evidence type="ECO:0000313" key="4">
    <source>
        <dbReference type="Proteomes" id="UP000284779"/>
    </source>
</evidence>
<protein>
    <recommendedName>
        <fullName evidence="5">Septum formation initiator family protein</fullName>
    </recommendedName>
</protein>
<dbReference type="Proteomes" id="UP000284779">
    <property type="component" value="Unassembled WGS sequence"/>
</dbReference>
<dbReference type="InterPro" id="IPR007060">
    <property type="entry name" value="FtsL/DivIC"/>
</dbReference>
<keyword evidence="4" id="KW-1185">Reference proteome</keyword>
<gene>
    <name evidence="3" type="ORF">DW944_06935</name>
</gene>
<comment type="caution">
    <text evidence="3">The sequence shown here is derived from an EMBL/GenBank/DDBJ whole genome shotgun (WGS) entry which is preliminary data.</text>
</comment>
<feature type="coiled-coil region" evidence="1">
    <location>
        <begin position="43"/>
        <end position="74"/>
    </location>
</feature>
<dbReference type="EMBL" id="QSFD01000006">
    <property type="protein sequence ID" value="RHA18259.1"/>
    <property type="molecule type" value="Genomic_DNA"/>
</dbReference>
<evidence type="ECO:0000256" key="1">
    <source>
        <dbReference type="SAM" id="Coils"/>
    </source>
</evidence>